<evidence type="ECO:0000256" key="1">
    <source>
        <dbReference type="SAM" id="MobiDB-lite"/>
    </source>
</evidence>
<dbReference type="STRING" id="1454004.AW11_00389"/>
<feature type="compositionally biased region" description="Gly residues" evidence="1">
    <location>
        <begin position="427"/>
        <end position="453"/>
    </location>
</feature>
<keyword evidence="2" id="KW-0732">Signal</keyword>
<evidence type="ECO:0000313" key="3">
    <source>
        <dbReference type="EMBL" id="EXI91048.1"/>
    </source>
</evidence>
<dbReference type="Proteomes" id="UP000022141">
    <property type="component" value="Unassembled WGS sequence"/>
</dbReference>
<dbReference type="PANTHER" id="PTHR40269:SF1">
    <property type="entry name" value="OUTER MEMBRANE PROTEIN"/>
    <property type="match status" value="1"/>
</dbReference>
<dbReference type="InterPro" id="IPR021728">
    <property type="entry name" value="DUF3300"/>
</dbReference>
<organism evidence="3 4">
    <name type="scientific">Accumulibacter regalis</name>
    <dbReference type="NCBI Taxonomy" id="522306"/>
    <lineage>
        <taxon>Bacteria</taxon>
        <taxon>Pseudomonadati</taxon>
        <taxon>Pseudomonadota</taxon>
        <taxon>Betaproteobacteria</taxon>
        <taxon>Candidatus Accumulibacter</taxon>
    </lineage>
</organism>
<dbReference type="AlphaFoldDB" id="A0A011P7W4"/>
<comment type="caution">
    <text evidence="3">The sequence shown here is derived from an EMBL/GenBank/DDBJ whole genome shotgun (WGS) entry which is preliminary data.</text>
</comment>
<evidence type="ECO:0000256" key="2">
    <source>
        <dbReference type="SAM" id="SignalP"/>
    </source>
</evidence>
<evidence type="ECO:0008006" key="5">
    <source>
        <dbReference type="Google" id="ProtNLM"/>
    </source>
</evidence>
<keyword evidence="4" id="KW-1185">Reference proteome</keyword>
<dbReference type="PANTHER" id="PTHR40269">
    <property type="entry name" value="OUTER MEMBRANE PROTEIN-RELATED"/>
    <property type="match status" value="1"/>
</dbReference>
<dbReference type="eggNOG" id="COG3064">
    <property type="taxonomic scope" value="Bacteria"/>
</dbReference>
<protein>
    <recommendedName>
        <fullName evidence="5">DUF3300 domain-containing protein</fullName>
    </recommendedName>
</protein>
<dbReference type="PATRIC" id="fig|1454004.3.peg.399"/>
<proteinExistence type="predicted"/>
<feature type="compositionally biased region" description="Basic and acidic residues" evidence="1">
    <location>
        <begin position="301"/>
        <end position="322"/>
    </location>
</feature>
<dbReference type="Pfam" id="PF11737">
    <property type="entry name" value="DUF3300"/>
    <property type="match status" value="1"/>
</dbReference>
<feature type="chain" id="PRO_5001461217" description="DUF3300 domain-containing protein" evidence="2">
    <location>
        <begin position="25"/>
        <end position="453"/>
    </location>
</feature>
<gene>
    <name evidence="3" type="ORF">AW11_00389</name>
</gene>
<reference evidence="3" key="1">
    <citation type="submission" date="2014-02" db="EMBL/GenBank/DDBJ databases">
        <title>Expanding our view of genomic diversity in Candidatus Accumulibacter clades.</title>
        <authorList>
            <person name="Skennerton C.T."/>
            <person name="Barr J.J."/>
            <person name="Slater F.R."/>
            <person name="Bond P.L."/>
            <person name="Tyson G.W."/>
        </authorList>
    </citation>
    <scope>NUCLEOTIDE SEQUENCE [LARGE SCALE GENOMIC DNA]</scope>
</reference>
<feature type="compositionally biased region" description="Low complexity" evidence="1">
    <location>
        <begin position="413"/>
        <end position="426"/>
    </location>
</feature>
<dbReference type="EMBL" id="JEMY01000003">
    <property type="protein sequence ID" value="EXI91048.1"/>
    <property type="molecule type" value="Genomic_DNA"/>
</dbReference>
<feature type="signal peptide" evidence="2">
    <location>
        <begin position="1"/>
        <end position="24"/>
    </location>
</feature>
<accession>A0A011P7W4</accession>
<sequence length="453" mass="47881">MNEKTSRSCALLTALVFAVSPTLAQQAPAAPAQAASASPAQQTFSQEDLDRLLAPIALYPDALLAQVLMASTYPLEVVEAARWAKANPKVTGKALEDAMVRQQWDPAVKSLTSVPEVLKQMNENLSWTQKLGDAFLAQQQAVMDTVQSLRAKADANGNLKTTEQQVVKTETQGSQTIYVVESPKPDVVYVPTYNPSVVYGSWWYPTPPYTVYPPAYVYPPGLAFATGILVGAAIWGACNWGWGRGSVDINVNRYNSFNRTNISNRNWNHNVQHRRGVAYRDQNVARQYNRGGNASAAQARDNFRGRAESGRSELKGMDRSQLNDRVQNANRGAQAGTRDRPDGFAGGRTTASDRMAGGDARASAGNRMDGAGARASAGNRMDGGSARSNATSSARGSGFSGAGNGHSTREASQRGQSSRSQMSHASSGGGRAGGGGGHRGGGGRGGGGGGRGR</sequence>
<feature type="region of interest" description="Disordered" evidence="1">
    <location>
        <begin position="289"/>
        <end position="453"/>
    </location>
</feature>
<name>A0A011P7W4_ACCRE</name>
<evidence type="ECO:0000313" key="4">
    <source>
        <dbReference type="Proteomes" id="UP000022141"/>
    </source>
</evidence>